<dbReference type="SUPFAM" id="SSF55874">
    <property type="entry name" value="ATPase domain of HSP90 chaperone/DNA topoisomerase II/histidine kinase"/>
    <property type="match status" value="1"/>
</dbReference>
<organism evidence="4 5">
    <name type="scientific">Candidatus Acidiferrum panamense</name>
    <dbReference type="NCBI Taxonomy" id="2741543"/>
    <lineage>
        <taxon>Bacteria</taxon>
        <taxon>Pseudomonadati</taxon>
        <taxon>Acidobacteriota</taxon>
        <taxon>Terriglobia</taxon>
        <taxon>Candidatus Acidiferrales</taxon>
        <taxon>Candidatus Acidiferrum</taxon>
    </lineage>
</organism>
<gene>
    <name evidence="4" type="ORF">HRJ53_01940</name>
</gene>
<evidence type="ECO:0000256" key="1">
    <source>
        <dbReference type="ARBA" id="ARBA00023125"/>
    </source>
</evidence>
<dbReference type="PANTHER" id="PTHR48111:SF50">
    <property type="entry name" value="KDP OPERON TRANSCRIPTIONAL REGULATORY PROTEIN KDPE"/>
    <property type="match status" value="1"/>
</dbReference>
<dbReference type="Gene3D" id="3.40.50.2300">
    <property type="match status" value="1"/>
</dbReference>
<dbReference type="SUPFAM" id="SSF52172">
    <property type="entry name" value="CheY-like"/>
    <property type="match status" value="1"/>
</dbReference>
<evidence type="ECO:0000313" key="4">
    <source>
        <dbReference type="EMBL" id="MBA0083733.1"/>
    </source>
</evidence>
<dbReference type="CDD" id="cd16936">
    <property type="entry name" value="HATPase_RsbW-like"/>
    <property type="match status" value="1"/>
</dbReference>
<dbReference type="GO" id="GO:0000976">
    <property type="term" value="F:transcription cis-regulatory region binding"/>
    <property type="evidence" value="ECO:0007669"/>
    <property type="project" value="TreeGrafter"/>
</dbReference>
<keyword evidence="5" id="KW-1185">Reference proteome</keyword>
<name>A0A7V8NLX2_9BACT</name>
<reference evidence="4" key="1">
    <citation type="submission" date="2020-06" db="EMBL/GenBank/DDBJ databases">
        <title>Legume-microbial interactions unlock mineral nutrients during tropical forest succession.</title>
        <authorList>
            <person name="Epihov D.Z."/>
        </authorList>
    </citation>
    <scope>NUCLEOTIDE SEQUENCE [LARGE SCALE GENOMIC DNA]</scope>
    <source>
        <strain evidence="4">Pan2503</strain>
    </source>
</reference>
<dbReference type="GO" id="GO:0006355">
    <property type="term" value="P:regulation of DNA-templated transcription"/>
    <property type="evidence" value="ECO:0007669"/>
    <property type="project" value="TreeGrafter"/>
</dbReference>
<protein>
    <submittedName>
        <fullName evidence="4">ATP-binding protein</fullName>
    </submittedName>
</protein>
<dbReference type="Proteomes" id="UP000567293">
    <property type="component" value="Unassembled WGS sequence"/>
</dbReference>
<evidence type="ECO:0000313" key="5">
    <source>
        <dbReference type="Proteomes" id="UP000567293"/>
    </source>
</evidence>
<keyword evidence="4" id="KW-0547">Nucleotide-binding</keyword>
<proteinExistence type="predicted"/>
<dbReference type="EMBL" id="JACDQQ010000197">
    <property type="protein sequence ID" value="MBA0083733.1"/>
    <property type="molecule type" value="Genomic_DNA"/>
</dbReference>
<evidence type="ECO:0000256" key="2">
    <source>
        <dbReference type="PROSITE-ProRule" id="PRU00169"/>
    </source>
</evidence>
<dbReference type="GO" id="GO:0005829">
    <property type="term" value="C:cytosol"/>
    <property type="evidence" value="ECO:0007669"/>
    <property type="project" value="TreeGrafter"/>
</dbReference>
<keyword evidence="4" id="KW-0067">ATP-binding</keyword>
<dbReference type="InterPro" id="IPR011006">
    <property type="entry name" value="CheY-like_superfamily"/>
</dbReference>
<dbReference type="PANTHER" id="PTHR48111">
    <property type="entry name" value="REGULATOR OF RPOS"/>
    <property type="match status" value="1"/>
</dbReference>
<dbReference type="SMART" id="SM00448">
    <property type="entry name" value="REC"/>
    <property type="match status" value="1"/>
</dbReference>
<dbReference type="PROSITE" id="PS50110">
    <property type="entry name" value="RESPONSE_REGULATORY"/>
    <property type="match status" value="1"/>
</dbReference>
<evidence type="ECO:0000259" key="3">
    <source>
        <dbReference type="PROSITE" id="PS50110"/>
    </source>
</evidence>
<dbReference type="GO" id="GO:0000156">
    <property type="term" value="F:phosphorelay response regulator activity"/>
    <property type="evidence" value="ECO:0007669"/>
    <property type="project" value="TreeGrafter"/>
</dbReference>
<dbReference type="GO" id="GO:0032993">
    <property type="term" value="C:protein-DNA complex"/>
    <property type="evidence" value="ECO:0007669"/>
    <property type="project" value="TreeGrafter"/>
</dbReference>
<dbReference type="AlphaFoldDB" id="A0A7V8NLX2"/>
<dbReference type="Gene3D" id="3.30.565.10">
    <property type="entry name" value="Histidine kinase-like ATPase, C-terminal domain"/>
    <property type="match status" value="1"/>
</dbReference>
<dbReference type="InterPro" id="IPR001789">
    <property type="entry name" value="Sig_transdc_resp-reg_receiver"/>
</dbReference>
<dbReference type="Pfam" id="PF13581">
    <property type="entry name" value="HATPase_c_2"/>
    <property type="match status" value="1"/>
</dbReference>
<dbReference type="Pfam" id="PF00072">
    <property type="entry name" value="Response_reg"/>
    <property type="match status" value="1"/>
</dbReference>
<dbReference type="InterPro" id="IPR039420">
    <property type="entry name" value="WalR-like"/>
</dbReference>
<sequence>MTGPCSCADPLQQKSALVVASGGEIDELLTSVLTAGGWGVQRAADNQHALALATTEPFDLIVTGRKMLGPDDVELLHKIRSARAHVRLIILADRFTPGDVVSAMREGAFSYFSAPFDASELAEMVRAAMASPCWDDGIEVFSATPAWVRLAARCDISTADRLVQFLRGVRDPDIPEGIIFAFKEVLLNAMEYGGHFDASQHVEISFLRARRAVACRVKDPGQGFSLEELRHAAIHNPAEDLLGHVAAREAAGLRPGGFGLLLAKKLVDELIYSEQGNEVLLVKYVDPVMKTNVENGN</sequence>
<comment type="caution">
    <text evidence="4">The sequence shown here is derived from an EMBL/GenBank/DDBJ whole genome shotgun (WGS) entry which is preliminary data.</text>
</comment>
<keyword evidence="1" id="KW-0238">DNA-binding</keyword>
<dbReference type="InterPro" id="IPR003594">
    <property type="entry name" value="HATPase_dom"/>
</dbReference>
<dbReference type="InterPro" id="IPR036890">
    <property type="entry name" value="HATPase_C_sf"/>
</dbReference>
<comment type="caution">
    <text evidence="2">Lacks conserved residue(s) required for the propagation of feature annotation.</text>
</comment>
<accession>A0A7V8NLX2</accession>
<dbReference type="CDD" id="cd00156">
    <property type="entry name" value="REC"/>
    <property type="match status" value="1"/>
</dbReference>
<feature type="domain" description="Response regulatory" evidence="3">
    <location>
        <begin position="15"/>
        <end position="129"/>
    </location>
</feature>
<dbReference type="GO" id="GO:0005524">
    <property type="term" value="F:ATP binding"/>
    <property type="evidence" value="ECO:0007669"/>
    <property type="project" value="UniProtKB-KW"/>
</dbReference>